<protein>
    <recommendedName>
        <fullName evidence="8">Phage protein</fullName>
    </recommendedName>
</protein>
<sequence>MADIQHYLIPDNLQAMSTKELREMKGACDAAFDGIMSGLKAFGECAYWACGNENYADSQAKADLCRMSEALMCLPKIAQALIINAENAQFTLYQREGFPVSEGVR</sequence>
<organism evidence="1 6">
    <name type="scientific">Arsenophonus nasoniae</name>
    <name type="common">son-killer infecting Nasonia vitripennis</name>
    <dbReference type="NCBI Taxonomy" id="638"/>
    <lineage>
        <taxon>Bacteria</taxon>
        <taxon>Pseudomonadati</taxon>
        <taxon>Pseudomonadota</taxon>
        <taxon>Gammaproteobacteria</taxon>
        <taxon>Enterobacterales</taxon>
        <taxon>Morganellaceae</taxon>
        <taxon>Arsenophonus</taxon>
    </lineage>
</organism>
<dbReference type="GeneID" id="96877319"/>
<dbReference type="EMBL" id="CP123523">
    <property type="protein sequence ID" value="WGM04719.1"/>
    <property type="molecule type" value="Genomic_DNA"/>
</dbReference>
<evidence type="ECO:0000313" key="2">
    <source>
        <dbReference type="EMBL" id="WGM04719.1"/>
    </source>
</evidence>
<dbReference type="Proteomes" id="UP000295134">
    <property type="component" value="Chromosome"/>
</dbReference>
<dbReference type="EMBL" id="CP123523">
    <property type="protein sequence ID" value="WGM07458.1"/>
    <property type="molecule type" value="Genomic_DNA"/>
</dbReference>
<proteinExistence type="predicted"/>
<dbReference type="RefSeq" id="WP_026823959.1">
    <property type="nucleotide sequence ID" value="NZ_CP038613.1"/>
</dbReference>
<gene>
    <name evidence="1" type="ORF">ArsFIN_22370</name>
    <name evidence="4" type="ORF">QE258_06155</name>
    <name evidence="5" type="ORF">QE258_09575</name>
    <name evidence="2" type="ORF">QE258_14060</name>
    <name evidence="3" type="ORF">QE258_15525</name>
</gene>
<name>A0A4P7KU31_9GAMM</name>
<evidence type="ECO:0000313" key="3">
    <source>
        <dbReference type="EMBL" id="WGM04978.1"/>
    </source>
</evidence>
<dbReference type="AlphaFoldDB" id="A0A4P7KU31"/>
<accession>A0A4P7KU31</accession>
<dbReference type="Proteomes" id="UP001177592">
    <property type="component" value="Chromosome"/>
</dbReference>
<dbReference type="EMBL" id="CP038613">
    <property type="protein sequence ID" value="QBY43669.1"/>
    <property type="molecule type" value="Genomic_DNA"/>
</dbReference>
<evidence type="ECO:0008006" key="8">
    <source>
        <dbReference type="Google" id="ProtNLM"/>
    </source>
</evidence>
<dbReference type="EMBL" id="CP123523">
    <property type="protein sequence ID" value="WGM06866.1"/>
    <property type="molecule type" value="Genomic_DNA"/>
</dbReference>
<dbReference type="KEGG" id="ans:ArsFIN_22370"/>
<evidence type="ECO:0000313" key="7">
    <source>
        <dbReference type="Proteomes" id="UP001177592"/>
    </source>
</evidence>
<keyword evidence="7" id="KW-1185">Reference proteome</keyword>
<reference evidence="2" key="2">
    <citation type="submission" date="2023-04" db="EMBL/GenBank/DDBJ databases">
        <title>Genome dynamics across the evolutionary transition to endosymbiosis.</title>
        <authorList>
            <person name="Siozios S."/>
            <person name="Nadal-Jimenez P."/>
            <person name="Azagi T."/>
            <person name="Sprong H."/>
            <person name="Frost C.L."/>
            <person name="Parratt S.R."/>
            <person name="Taylor G."/>
            <person name="Brettell L."/>
            <person name="Lew K.C."/>
            <person name="Croft L."/>
            <person name="King K.C."/>
            <person name="Brockhurst M.A."/>
            <person name="Hypsa V."/>
            <person name="Novakova E."/>
            <person name="Darby A.C."/>
            <person name="Hurst G.D.D."/>
        </authorList>
    </citation>
    <scope>NUCLEOTIDE SEQUENCE</scope>
    <source>
        <strain evidence="2">ANv_CAN</strain>
    </source>
</reference>
<evidence type="ECO:0000313" key="4">
    <source>
        <dbReference type="EMBL" id="WGM06866.1"/>
    </source>
</evidence>
<reference evidence="1 6" key="1">
    <citation type="submission" date="2019-03" db="EMBL/GenBank/DDBJ databases">
        <title>Long-read sequencing reveals hyperdense prophage content in a complex bacterial symbiont genome.</title>
        <authorList>
            <person name="Frost C.L."/>
            <person name="Siozios S."/>
            <person name="Nadal-Jimenez P."/>
            <person name="Brockhurst M.A."/>
            <person name="King K.C."/>
            <person name="Darby A.C."/>
            <person name="Hurst G.D.D."/>
        </authorList>
    </citation>
    <scope>NUCLEOTIDE SEQUENCE [LARGE SCALE GENOMIC DNA]</scope>
    <source>
        <strain evidence="1 6">FIN</strain>
    </source>
</reference>
<evidence type="ECO:0000313" key="1">
    <source>
        <dbReference type="EMBL" id="QBY43669.1"/>
    </source>
</evidence>
<evidence type="ECO:0000313" key="6">
    <source>
        <dbReference type="Proteomes" id="UP000295134"/>
    </source>
</evidence>
<dbReference type="EMBL" id="CP123523">
    <property type="protein sequence ID" value="WGM04978.1"/>
    <property type="molecule type" value="Genomic_DNA"/>
</dbReference>
<evidence type="ECO:0000313" key="5">
    <source>
        <dbReference type="EMBL" id="WGM07458.1"/>
    </source>
</evidence>